<sequence length="352" mass="39101">MDFTVKRLAADAGTFLSRAVQFTEEKLGQAEKTDLDAHLENLLTRAECTKQWTEKIMKQTEVLLQPNPNVRIEEFLYDKLEMKGPTRPSNHEQLGGCMIDSGHELGPGTAYGSALIKCGETERQIGGAEREFVQRSTNSLLVPFRNFIEGDFKTILREQRTLQNKRLDLDIAKSRLKKARLAEAKSAAERELRMTQSEFDRQAEITRLLLEGLSSTNAYHLRCLNDFVEAQTTYYAQCQQYMLDLQKQLGSFASMLSSNNHHQTSLPSTSVPTATSSVMPIPPSSGQGGGGSGGRQARVISDYSAADSDELTMTADEVVTVSSVPGMDSDWLMAERGSEKGKVPIRHLEMLD</sequence>
<dbReference type="SUPFAM" id="SSF103657">
    <property type="entry name" value="BAR/IMD domain-like"/>
    <property type="match status" value="1"/>
</dbReference>
<dbReference type="PANTHER" id="PTHR14167:SF52">
    <property type="entry name" value="ENDOPHILIN-B1"/>
    <property type="match status" value="1"/>
</dbReference>
<dbReference type="OrthoDB" id="14167at2759"/>
<dbReference type="InterPro" id="IPR027267">
    <property type="entry name" value="AH/BAR_dom_sf"/>
</dbReference>
<organism evidence="8 9">
    <name type="scientific">Albula glossodonta</name>
    <name type="common">roundjaw bonefish</name>
    <dbReference type="NCBI Taxonomy" id="121402"/>
    <lineage>
        <taxon>Eukaryota</taxon>
        <taxon>Metazoa</taxon>
        <taxon>Chordata</taxon>
        <taxon>Craniata</taxon>
        <taxon>Vertebrata</taxon>
        <taxon>Euteleostomi</taxon>
        <taxon>Actinopterygii</taxon>
        <taxon>Neopterygii</taxon>
        <taxon>Teleostei</taxon>
        <taxon>Albuliformes</taxon>
        <taxon>Albulidae</taxon>
        <taxon>Albula</taxon>
    </lineage>
</organism>
<keyword evidence="9" id="KW-1185">Reference proteome</keyword>
<evidence type="ECO:0000256" key="5">
    <source>
        <dbReference type="SAM" id="MobiDB-lite"/>
    </source>
</evidence>
<evidence type="ECO:0000256" key="3">
    <source>
        <dbReference type="PROSITE-ProRule" id="PRU00192"/>
    </source>
</evidence>
<dbReference type="AlphaFoldDB" id="A0A8T2NWD1"/>
<feature type="region of interest" description="Disordered" evidence="5">
    <location>
        <begin position="259"/>
        <end position="297"/>
    </location>
</feature>
<dbReference type="Pfam" id="PF03114">
    <property type="entry name" value="BAR"/>
    <property type="match status" value="1"/>
</dbReference>
<comment type="similarity">
    <text evidence="1">Belongs to the endophilin family.</text>
</comment>
<keyword evidence="4" id="KW-0175">Coiled coil</keyword>
<dbReference type="InterPro" id="IPR001452">
    <property type="entry name" value="SH3_domain"/>
</dbReference>
<evidence type="ECO:0000259" key="6">
    <source>
        <dbReference type="PROSITE" id="PS50002"/>
    </source>
</evidence>
<feature type="coiled-coil region" evidence="4">
    <location>
        <begin position="162"/>
        <end position="198"/>
    </location>
</feature>
<gene>
    <name evidence="8" type="ORF">JZ751_013780</name>
</gene>
<evidence type="ECO:0000256" key="1">
    <source>
        <dbReference type="ARBA" id="ARBA00006697"/>
    </source>
</evidence>
<dbReference type="Gene3D" id="1.20.1270.60">
    <property type="entry name" value="Arfaptin homology (AH) domain/BAR domain"/>
    <property type="match status" value="1"/>
</dbReference>
<reference evidence="8" key="1">
    <citation type="thesis" date="2021" institute="BYU ScholarsArchive" country="Provo, UT, USA">
        <title>Applications of and Algorithms for Genome Assembly and Genomic Analyses with an Emphasis on Marine Teleosts.</title>
        <authorList>
            <person name="Pickett B.D."/>
        </authorList>
    </citation>
    <scope>NUCLEOTIDE SEQUENCE</scope>
    <source>
        <strain evidence="8">HI-2016</strain>
    </source>
</reference>
<dbReference type="Pfam" id="PF14604">
    <property type="entry name" value="SH3_9"/>
    <property type="match status" value="1"/>
</dbReference>
<dbReference type="PROSITE" id="PS50002">
    <property type="entry name" value="SH3"/>
    <property type="match status" value="1"/>
</dbReference>
<dbReference type="InterPro" id="IPR036028">
    <property type="entry name" value="SH3-like_dom_sf"/>
</dbReference>
<evidence type="ECO:0000259" key="7">
    <source>
        <dbReference type="PROSITE" id="PS51021"/>
    </source>
</evidence>
<dbReference type="Proteomes" id="UP000824540">
    <property type="component" value="Unassembled WGS sequence"/>
</dbReference>
<comment type="caution">
    <text evidence="8">The sequence shown here is derived from an EMBL/GenBank/DDBJ whole genome shotgun (WGS) entry which is preliminary data.</text>
</comment>
<dbReference type="GO" id="GO:0061024">
    <property type="term" value="P:membrane organization"/>
    <property type="evidence" value="ECO:0007669"/>
    <property type="project" value="TreeGrafter"/>
</dbReference>
<accession>A0A8T2NWD1</accession>
<dbReference type="GO" id="GO:0016020">
    <property type="term" value="C:membrane"/>
    <property type="evidence" value="ECO:0007669"/>
    <property type="project" value="TreeGrafter"/>
</dbReference>
<evidence type="ECO:0000313" key="8">
    <source>
        <dbReference type="EMBL" id="KAG9343610.1"/>
    </source>
</evidence>
<dbReference type="SMART" id="SM00721">
    <property type="entry name" value="BAR"/>
    <property type="match status" value="1"/>
</dbReference>
<dbReference type="EMBL" id="JAFBMS010000023">
    <property type="protein sequence ID" value="KAG9343610.1"/>
    <property type="molecule type" value="Genomic_DNA"/>
</dbReference>
<feature type="compositionally biased region" description="Low complexity" evidence="5">
    <location>
        <begin position="264"/>
        <end position="278"/>
    </location>
</feature>
<dbReference type="SMART" id="SM00326">
    <property type="entry name" value="SH3"/>
    <property type="match status" value="1"/>
</dbReference>
<dbReference type="Gene3D" id="2.30.30.40">
    <property type="entry name" value="SH3 Domains"/>
    <property type="match status" value="1"/>
</dbReference>
<dbReference type="GO" id="GO:0005737">
    <property type="term" value="C:cytoplasm"/>
    <property type="evidence" value="ECO:0007669"/>
    <property type="project" value="InterPro"/>
</dbReference>
<dbReference type="PANTHER" id="PTHR14167">
    <property type="entry name" value="SH3 DOMAIN-CONTAINING"/>
    <property type="match status" value="1"/>
</dbReference>
<dbReference type="InterPro" id="IPR050384">
    <property type="entry name" value="Endophilin_SH3RF"/>
</dbReference>
<keyword evidence="2 3" id="KW-0728">SH3 domain</keyword>
<feature type="domain" description="BAR" evidence="7">
    <location>
        <begin position="24"/>
        <end position="258"/>
    </location>
</feature>
<proteinExistence type="inferred from homology"/>
<dbReference type="InterPro" id="IPR004148">
    <property type="entry name" value="BAR_dom"/>
</dbReference>
<protein>
    <recommendedName>
        <fullName evidence="10">Endophilin-B1</fullName>
    </recommendedName>
</protein>
<dbReference type="SUPFAM" id="SSF50044">
    <property type="entry name" value="SH3-domain"/>
    <property type="match status" value="1"/>
</dbReference>
<feature type="domain" description="SH3" evidence="6">
    <location>
        <begin position="292"/>
        <end position="352"/>
    </location>
</feature>
<evidence type="ECO:0008006" key="10">
    <source>
        <dbReference type="Google" id="ProtNLM"/>
    </source>
</evidence>
<evidence type="ECO:0000313" key="9">
    <source>
        <dbReference type="Proteomes" id="UP000824540"/>
    </source>
</evidence>
<name>A0A8T2NWD1_9TELE</name>
<dbReference type="PROSITE" id="PS51021">
    <property type="entry name" value="BAR"/>
    <property type="match status" value="1"/>
</dbReference>
<evidence type="ECO:0000256" key="4">
    <source>
        <dbReference type="SAM" id="Coils"/>
    </source>
</evidence>
<evidence type="ECO:0000256" key="2">
    <source>
        <dbReference type="ARBA" id="ARBA00022443"/>
    </source>
</evidence>